<reference evidence="2" key="1">
    <citation type="submission" date="2009-01" db="EMBL/GenBank/DDBJ databases">
        <title>Complete sequence of chromosome of Arthrobacter chlorophenolicus A6.</title>
        <authorList>
            <consortium name="US DOE Joint Genome Institute"/>
            <person name="Lucas S."/>
            <person name="Copeland A."/>
            <person name="Lapidus A."/>
            <person name="Glavina del Rio T."/>
            <person name="Tice H."/>
            <person name="Bruce D."/>
            <person name="Goodwin L."/>
            <person name="Pitluck S."/>
            <person name="Goltsman E."/>
            <person name="Clum A."/>
            <person name="Larimer F."/>
            <person name="Land M."/>
            <person name="Hauser L."/>
            <person name="Kyrpides N."/>
            <person name="Mikhailova N."/>
            <person name="Jansson J."/>
            <person name="Richardson P."/>
        </authorList>
    </citation>
    <scope>NUCLEOTIDE SEQUENCE [LARGE SCALE GENOMIC DNA]</scope>
    <source>
        <strain evidence="2">A6</strain>
    </source>
</reference>
<protein>
    <submittedName>
        <fullName evidence="2">Uncharacterized protein</fullName>
    </submittedName>
</protein>
<keyword evidence="1" id="KW-1133">Transmembrane helix</keyword>
<dbReference type="KEGG" id="ach:Achl_0151"/>
<dbReference type="STRING" id="452863.Achl_0151"/>
<name>B8H8Z5_PSECP</name>
<evidence type="ECO:0000313" key="2">
    <source>
        <dbReference type="EMBL" id="ACL38154.1"/>
    </source>
</evidence>
<dbReference type="AlphaFoldDB" id="B8H8Z5"/>
<keyword evidence="3" id="KW-1185">Reference proteome</keyword>
<dbReference type="HOGENOM" id="CLU_2840177_0_0_11"/>
<organism evidence="2 3">
    <name type="scientific">Pseudarthrobacter chlorophenolicus (strain ATCC 700700 / DSM 12829 / CIP 107037 / JCM 12360 / KCTC 9906 / NCIMB 13794 / A6)</name>
    <name type="common">Arthrobacter chlorophenolicus</name>
    <dbReference type="NCBI Taxonomy" id="452863"/>
    <lineage>
        <taxon>Bacteria</taxon>
        <taxon>Bacillati</taxon>
        <taxon>Actinomycetota</taxon>
        <taxon>Actinomycetes</taxon>
        <taxon>Micrococcales</taxon>
        <taxon>Micrococcaceae</taxon>
        <taxon>Pseudarthrobacter</taxon>
    </lineage>
</organism>
<dbReference type="Proteomes" id="UP000002505">
    <property type="component" value="Chromosome"/>
</dbReference>
<sequence length="65" mass="6882">MEYFGVFLVLVAAALNFVAPYMNENAKKTRSRPNLLTVPTVPPAAAAALIAVSGVFIFVVGIDSK</sequence>
<dbReference type="EMBL" id="CP001341">
    <property type="protein sequence ID" value="ACL38154.1"/>
    <property type="molecule type" value="Genomic_DNA"/>
</dbReference>
<keyword evidence="1" id="KW-0472">Membrane</keyword>
<evidence type="ECO:0000313" key="3">
    <source>
        <dbReference type="Proteomes" id="UP000002505"/>
    </source>
</evidence>
<proteinExistence type="predicted"/>
<gene>
    <name evidence="2" type="ordered locus">Achl_0151</name>
</gene>
<feature type="transmembrane region" description="Helical" evidence="1">
    <location>
        <begin position="44"/>
        <end position="62"/>
    </location>
</feature>
<evidence type="ECO:0000256" key="1">
    <source>
        <dbReference type="SAM" id="Phobius"/>
    </source>
</evidence>
<keyword evidence="1" id="KW-0812">Transmembrane</keyword>
<accession>B8H8Z5</accession>